<sequence length="81" mass="8238">MKKVIAASALLFAAALASCVNNKAPDASAACIDPAKINPDAMCTMQYDPVCGCDGKTYGNACVADNAGVTSYTKGACEDKQ</sequence>
<dbReference type="PROSITE" id="PS51257">
    <property type="entry name" value="PROKAR_LIPOPROTEIN"/>
    <property type="match status" value="1"/>
</dbReference>
<dbReference type="CDD" id="cd00104">
    <property type="entry name" value="KAZAL_FS"/>
    <property type="match status" value="1"/>
</dbReference>
<organism evidence="3 4">
    <name type="scientific">Pontibacter mucosus</name>
    <dbReference type="NCBI Taxonomy" id="1649266"/>
    <lineage>
        <taxon>Bacteria</taxon>
        <taxon>Pseudomonadati</taxon>
        <taxon>Bacteroidota</taxon>
        <taxon>Cytophagia</taxon>
        <taxon>Cytophagales</taxon>
        <taxon>Hymenobacteraceae</taxon>
        <taxon>Pontibacter</taxon>
    </lineage>
</organism>
<accession>A0A2T5YFA5</accession>
<dbReference type="PANTHER" id="PTHR21131">
    <property type="entry name" value="SERINE-TYPE ENDOPEPTIDASE INHIBITOR"/>
    <property type="match status" value="1"/>
</dbReference>
<dbReference type="EMBL" id="QBKI01000007">
    <property type="protein sequence ID" value="PTX18001.1"/>
    <property type="molecule type" value="Genomic_DNA"/>
</dbReference>
<comment type="caution">
    <text evidence="3">The sequence shown here is derived from an EMBL/GenBank/DDBJ whole genome shotgun (WGS) entry which is preliminary data.</text>
</comment>
<dbReference type="InterPro" id="IPR002350">
    <property type="entry name" value="Kazal_dom"/>
</dbReference>
<dbReference type="InterPro" id="IPR053265">
    <property type="entry name" value="Serpin"/>
</dbReference>
<dbReference type="Gene3D" id="3.30.60.30">
    <property type="match status" value="1"/>
</dbReference>
<dbReference type="SUPFAM" id="SSF100895">
    <property type="entry name" value="Kazal-type serine protease inhibitors"/>
    <property type="match status" value="1"/>
</dbReference>
<dbReference type="InterPro" id="IPR036058">
    <property type="entry name" value="Kazal_dom_sf"/>
</dbReference>
<dbReference type="PROSITE" id="PS51465">
    <property type="entry name" value="KAZAL_2"/>
    <property type="match status" value="1"/>
</dbReference>
<evidence type="ECO:0000313" key="4">
    <source>
        <dbReference type="Proteomes" id="UP000244225"/>
    </source>
</evidence>
<dbReference type="Proteomes" id="UP000244225">
    <property type="component" value="Unassembled WGS sequence"/>
</dbReference>
<evidence type="ECO:0000313" key="3">
    <source>
        <dbReference type="EMBL" id="PTX18001.1"/>
    </source>
</evidence>
<evidence type="ECO:0000256" key="1">
    <source>
        <dbReference type="SAM" id="SignalP"/>
    </source>
</evidence>
<feature type="chain" id="PRO_5015464438" evidence="1">
    <location>
        <begin position="18"/>
        <end position="81"/>
    </location>
</feature>
<proteinExistence type="predicted"/>
<dbReference type="PANTHER" id="PTHR21131:SF0">
    <property type="entry name" value="GEO10195P1-RELATED"/>
    <property type="match status" value="1"/>
</dbReference>
<dbReference type="AlphaFoldDB" id="A0A2T5YFA5"/>
<feature type="signal peptide" evidence="1">
    <location>
        <begin position="1"/>
        <end position="17"/>
    </location>
</feature>
<protein>
    <submittedName>
        <fullName evidence="3">Kazal-type serine protease inhibitor-like protein</fullName>
    </submittedName>
</protein>
<feature type="domain" description="Kazal-like" evidence="2">
    <location>
        <begin position="25"/>
        <end position="79"/>
    </location>
</feature>
<reference evidence="3 4" key="1">
    <citation type="submission" date="2018-04" db="EMBL/GenBank/DDBJ databases">
        <title>Genomic Encyclopedia of Archaeal and Bacterial Type Strains, Phase II (KMG-II): from individual species to whole genera.</title>
        <authorList>
            <person name="Goeker M."/>
        </authorList>
    </citation>
    <scope>NUCLEOTIDE SEQUENCE [LARGE SCALE GENOMIC DNA]</scope>
    <source>
        <strain evidence="3 4">DSM 100162</strain>
    </source>
</reference>
<dbReference type="Pfam" id="PF00050">
    <property type="entry name" value="Kazal_1"/>
    <property type="match status" value="1"/>
</dbReference>
<evidence type="ECO:0000259" key="2">
    <source>
        <dbReference type="PROSITE" id="PS51465"/>
    </source>
</evidence>
<name>A0A2T5YFA5_9BACT</name>
<gene>
    <name evidence="3" type="ORF">C8N40_10739</name>
</gene>
<keyword evidence="1" id="KW-0732">Signal</keyword>
<dbReference type="RefSeq" id="WP_108212444.1">
    <property type="nucleotide sequence ID" value="NZ_QBKI01000007.1"/>
</dbReference>
<keyword evidence="4" id="KW-1185">Reference proteome</keyword>
<dbReference type="OrthoDB" id="9800302at2"/>